<evidence type="ECO:0000313" key="1">
    <source>
        <dbReference type="EMBL" id="OPJ63113.1"/>
    </source>
</evidence>
<dbReference type="Gene3D" id="1.10.3680.10">
    <property type="entry name" value="TerB-like"/>
    <property type="match status" value="1"/>
</dbReference>
<evidence type="ECO:0008006" key="5">
    <source>
        <dbReference type="Google" id="ProtNLM"/>
    </source>
</evidence>
<dbReference type="EMBL" id="MZGT01000019">
    <property type="protein sequence ID" value="OPJ63113.1"/>
    <property type="molecule type" value="Genomic_DNA"/>
</dbReference>
<dbReference type="SUPFAM" id="SSF158682">
    <property type="entry name" value="TerB-like"/>
    <property type="match status" value="1"/>
</dbReference>
<organism evidence="1 3">
    <name type="scientific">Clostridium chromiireducens</name>
    <dbReference type="NCBI Taxonomy" id="225345"/>
    <lineage>
        <taxon>Bacteria</taxon>
        <taxon>Bacillati</taxon>
        <taxon>Bacillota</taxon>
        <taxon>Clostridia</taxon>
        <taxon>Eubacteriales</taxon>
        <taxon>Clostridiaceae</taxon>
        <taxon>Clostridium</taxon>
    </lineage>
</organism>
<evidence type="ECO:0000313" key="3">
    <source>
        <dbReference type="Proteomes" id="UP000191056"/>
    </source>
</evidence>
<proteinExistence type="predicted"/>
<evidence type="ECO:0000313" key="2">
    <source>
        <dbReference type="EMBL" id="RII34698.1"/>
    </source>
</evidence>
<gene>
    <name evidence="1" type="ORF">CLCHR_17070</name>
    <name evidence="2" type="ORF">D2A34_05625</name>
</gene>
<protein>
    <recommendedName>
        <fullName evidence="5">Tellurite resistance protein TerB</fullName>
    </recommendedName>
</protein>
<dbReference type="Proteomes" id="UP000265930">
    <property type="component" value="Unassembled WGS sequence"/>
</dbReference>
<dbReference type="EMBL" id="QXDJ01000002">
    <property type="protein sequence ID" value="RII34698.1"/>
    <property type="molecule type" value="Genomic_DNA"/>
</dbReference>
<sequence>MFLNELSKNEGIAFMQLVKSLANSDNTFAKEEKNLYSDYLQELDIKENEVPDDSDLNSIYSTLKDSSERNRNIIYFELIGLALIDGEYDENEVKLLEEIGERLEIKRNKRISFANYFYNFVDVYSFSVVDAESKIALLKEEAEKLLA</sequence>
<comment type="caution">
    <text evidence="1">The sequence shown here is derived from an EMBL/GenBank/DDBJ whole genome shotgun (WGS) entry which is preliminary data.</text>
</comment>
<name>A0A1V4IT83_9CLOT</name>
<reference evidence="1 3" key="1">
    <citation type="submission" date="2017-03" db="EMBL/GenBank/DDBJ databases">
        <title>Genome sequence of Clostridium chromiireducens DSM 23318.</title>
        <authorList>
            <person name="Poehlein A."/>
            <person name="Daniel R."/>
        </authorList>
    </citation>
    <scope>NUCLEOTIDE SEQUENCE [LARGE SCALE GENOMIC DNA]</scope>
    <source>
        <strain evidence="1 3">DSM 23318</strain>
    </source>
</reference>
<dbReference type="AlphaFoldDB" id="A0A1V4IT83"/>
<dbReference type="RefSeq" id="WP_079439272.1">
    <property type="nucleotide sequence ID" value="NZ_JBLZIA010000018.1"/>
</dbReference>
<reference evidence="2 4" key="2">
    <citation type="submission" date="2018-08" db="EMBL/GenBank/DDBJ databases">
        <title>Genome of Clostridium chromiireducens C1, DSM12136.</title>
        <authorList>
            <person name="Xing M."/>
            <person name="Wei Y."/>
            <person name="Ang E.L."/>
            <person name="Zhao H."/>
            <person name="Zhang Y."/>
        </authorList>
    </citation>
    <scope>NUCLEOTIDE SEQUENCE [LARGE SCALE GENOMIC DNA]</scope>
    <source>
        <strain evidence="2 4">C1</strain>
    </source>
</reference>
<accession>A0A1V4IT83</accession>
<keyword evidence="3" id="KW-1185">Reference proteome</keyword>
<dbReference type="Proteomes" id="UP000191056">
    <property type="component" value="Unassembled WGS sequence"/>
</dbReference>
<evidence type="ECO:0000313" key="4">
    <source>
        <dbReference type="Proteomes" id="UP000265930"/>
    </source>
</evidence>
<dbReference type="OrthoDB" id="1934251at2"/>
<dbReference type="InterPro" id="IPR029024">
    <property type="entry name" value="TerB-like"/>
</dbReference>